<keyword evidence="3" id="KW-1185">Reference proteome</keyword>
<dbReference type="AlphaFoldDB" id="A0A4R3UJ67"/>
<organism evidence="2 3">
    <name type="scientific">Roseateles saccharophilus</name>
    <name type="common">Pseudomonas saccharophila</name>
    <dbReference type="NCBI Taxonomy" id="304"/>
    <lineage>
        <taxon>Bacteria</taxon>
        <taxon>Pseudomonadati</taxon>
        <taxon>Pseudomonadota</taxon>
        <taxon>Betaproteobacteria</taxon>
        <taxon>Burkholderiales</taxon>
        <taxon>Sphaerotilaceae</taxon>
        <taxon>Roseateles</taxon>
    </lineage>
</organism>
<name>A0A4R3UJ67_ROSSA</name>
<gene>
    <name evidence="2" type="ORF">EV671_10305</name>
</gene>
<dbReference type="InterPro" id="IPR005532">
    <property type="entry name" value="SUMF_dom"/>
</dbReference>
<evidence type="ECO:0000259" key="1">
    <source>
        <dbReference type="Pfam" id="PF03781"/>
    </source>
</evidence>
<comment type="caution">
    <text evidence="2">The sequence shown here is derived from an EMBL/GenBank/DDBJ whole genome shotgun (WGS) entry which is preliminary data.</text>
</comment>
<dbReference type="Proteomes" id="UP000295110">
    <property type="component" value="Unassembled WGS sequence"/>
</dbReference>
<dbReference type="Pfam" id="PF03781">
    <property type="entry name" value="FGE-sulfatase"/>
    <property type="match status" value="1"/>
</dbReference>
<dbReference type="InterPro" id="IPR051043">
    <property type="entry name" value="Sulfatase_Mod_Factor_Kinase"/>
</dbReference>
<dbReference type="SUPFAM" id="SSF56436">
    <property type="entry name" value="C-type lectin-like"/>
    <property type="match status" value="1"/>
</dbReference>
<dbReference type="InterPro" id="IPR016187">
    <property type="entry name" value="CTDL_fold"/>
</dbReference>
<dbReference type="PANTHER" id="PTHR23150:SF19">
    <property type="entry name" value="FORMYLGLYCINE-GENERATING ENZYME"/>
    <property type="match status" value="1"/>
</dbReference>
<dbReference type="Gene3D" id="3.90.1580.10">
    <property type="entry name" value="paralog of FGE (formylglycine-generating enzyme)"/>
    <property type="match status" value="1"/>
</dbReference>
<dbReference type="RefSeq" id="WP_132575009.1">
    <property type="nucleotide sequence ID" value="NZ_CBCSGL010000099.1"/>
</dbReference>
<dbReference type="InterPro" id="IPR042095">
    <property type="entry name" value="SUMF_sf"/>
</dbReference>
<dbReference type="EMBL" id="SMBU01000030">
    <property type="protein sequence ID" value="TCU90657.1"/>
    <property type="molecule type" value="Genomic_DNA"/>
</dbReference>
<dbReference type="GO" id="GO:0120147">
    <property type="term" value="F:formylglycine-generating oxidase activity"/>
    <property type="evidence" value="ECO:0007669"/>
    <property type="project" value="TreeGrafter"/>
</dbReference>
<reference evidence="2 3" key="1">
    <citation type="submission" date="2019-03" db="EMBL/GenBank/DDBJ databases">
        <title>Genomic Encyclopedia of Type Strains, Phase IV (KMG-IV): sequencing the most valuable type-strain genomes for metagenomic binning, comparative biology and taxonomic classification.</title>
        <authorList>
            <person name="Goeker M."/>
        </authorList>
    </citation>
    <scope>NUCLEOTIDE SEQUENCE [LARGE SCALE GENOMIC DNA]</scope>
    <source>
        <strain evidence="2 3">DSM 654</strain>
    </source>
</reference>
<feature type="domain" description="Sulfatase-modifying factor enzyme-like" evidence="1">
    <location>
        <begin position="12"/>
        <end position="231"/>
    </location>
</feature>
<accession>A0A4R3UJ67</accession>
<dbReference type="OrthoDB" id="9768004at2"/>
<proteinExistence type="predicted"/>
<dbReference type="PANTHER" id="PTHR23150">
    <property type="entry name" value="SULFATASE MODIFYING FACTOR 1, 2"/>
    <property type="match status" value="1"/>
</dbReference>
<protein>
    <submittedName>
        <fullName evidence="2">Formylglycine-generating enzyme required for sulfatase activity</fullName>
    </submittedName>
</protein>
<evidence type="ECO:0000313" key="3">
    <source>
        <dbReference type="Proteomes" id="UP000295110"/>
    </source>
</evidence>
<evidence type="ECO:0000313" key="2">
    <source>
        <dbReference type="EMBL" id="TCU90657.1"/>
    </source>
</evidence>
<sequence length="235" mass="25378">MSLAALALAAYVSLPAGHIASVLARDSDREPASVAAFALRERPVTRAEFAAFLQEHPEWQAERAPQAFASAGYLQAEGAPDAPQTAVSWFAAQAYCESEGARLPTWLEWEYAAAADATRPDARSDPRWLATILGWYARPANTPLPAVGGAPNVYGVRDLHGLVWEWVDDFNSLLVNSDSRSAEDPDRLKFCGAGALDLQDRQNYAVLMRIALLASLSAADSTASLGFRCAKEISR</sequence>